<dbReference type="AlphaFoldDB" id="A0A8X6GPN7"/>
<dbReference type="FunFam" id="2.60.40.10:FF:000032">
    <property type="entry name" value="palladin isoform X1"/>
    <property type="match status" value="1"/>
</dbReference>
<dbReference type="InterPro" id="IPR003599">
    <property type="entry name" value="Ig_sub"/>
</dbReference>
<dbReference type="InterPro" id="IPR036179">
    <property type="entry name" value="Ig-like_dom_sf"/>
</dbReference>
<evidence type="ECO:0000256" key="9">
    <source>
        <dbReference type="SAM" id="SignalP"/>
    </source>
</evidence>
<feature type="chain" id="PRO_5036468233" evidence="9">
    <location>
        <begin position="23"/>
        <end position="685"/>
    </location>
</feature>
<evidence type="ECO:0000256" key="3">
    <source>
        <dbReference type="ARBA" id="ARBA00022729"/>
    </source>
</evidence>
<comment type="subcellular location">
    <subcellularLocation>
        <location evidence="1">Cell membrane</location>
    </subcellularLocation>
</comment>
<dbReference type="OrthoDB" id="10010359at2759"/>
<dbReference type="Pfam" id="PF07699">
    <property type="entry name" value="Ephrin_rec_like"/>
    <property type="match status" value="1"/>
</dbReference>
<evidence type="ECO:0000256" key="1">
    <source>
        <dbReference type="ARBA" id="ARBA00004236"/>
    </source>
</evidence>
<dbReference type="SMART" id="SM00409">
    <property type="entry name" value="IG"/>
    <property type="match status" value="4"/>
</dbReference>
<reference evidence="11" key="1">
    <citation type="submission" date="2020-07" db="EMBL/GenBank/DDBJ databases">
        <title>Multicomponent nature underlies the extraordinary mechanical properties of spider dragline silk.</title>
        <authorList>
            <person name="Kono N."/>
            <person name="Nakamura H."/>
            <person name="Mori M."/>
            <person name="Yoshida Y."/>
            <person name="Ohtoshi R."/>
            <person name="Malay A.D."/>
            <person name="Moran D.A.P."/>
            <person name="Tomita M."/>
            <person name="Numata K."/>
            <person name="Arakawa K."/>
        </authorList>
    </citation>
    <scope>NUCLEOTIDE SEQUENCE</scope>
</reference>
<dbReference type="InterPro" id="IPR007110">
    <property type="entry name" value="Ig-like_dom"/>
</dbReference>
<dbReference type="InterPro" id="IPR011641">
    <property type="entry name" value="Tyr-kin_ephrin_A/B_rcpt-like"/>
</dbReference>
<feature type="domain" description="Ig-like" evidence="10">
    <location>
        <begin position="133"/>
        <end position="220"/>
    </location>
</feature>
<feature type="domain" description="Ig-like" evidence="10">
    <location>
        <begin position="26"/>
        <end position="123"/>
    </location>
</feature>
<dbReference type="InterPro" id="IPR013783">
    <property type="entry name" value="Ig-like_fold"/>
</dbReference>
<dbReference type="PANTHER" id="PTHR12231">
    <property type="entry name" value="CTX-RELATED TYPE I TRANSMEMBRANE PROTEIN"/>
    <property type="match status" value="1"/>
</dbReference>
<sequence length="685" mass="77604">MKALKYLSFIILIGANYDSAFGQQNPSISYITREKYANIGDTIDLHCSVHYASIYPVLWVKIDDKGQRSIISSGSSQIIPDQRYSIRHDEASSTYTLQITKIQQVDTGLYQCQVIIASASKLTEDAWVYVRIPPVILDNSTQTVQTTSGAKVFLQCYATGYPEPKVSWRRENNDILPTGGVVYRGNILAIHNISKHDRGTYYCIADNGVGKGARRHVGVEVEFAPVVYVPKGRYKQALGYDMDLYCQIEAYPEPSILWLKDQQQIFDNQREHFITTFSSESGFLETKLRVAEIEEDDYGVYTCKAINKLGHDQKYITLEESYTIECPPVCGLTELSIFKNIKKLFIREATSEIIEGSIRDKIYLGSTVKISCLGKRGSSDRLTKYYWEHLKSPVLNDNRHHVDELGALTIINVTVDDIGFYFCIGNSTSVTRKIRHVVEVVQLPSTNLRIIFVYSVKHCSRENEDLAYRFVERKLRGGVCSNGECEISSIFSNCRIRPLPIPSLRVTVNITLPAVPTGNCDVDCTRDNMKDIRDKVMKEIVGIVMKGDSLKLPGEREDLTISYYDSKEDLICDPGFEMKNSPSRSLCVPCRPGYYLNKGFCIPCRFDQYSERFAQIECHPCGEKKETSRRATRSKNDCHSKGKILQSTTVRSGVRTHALFREPELKSDALDRSAILTTTERITNK</sequence>
<evidence type="ECO:0000256" key="8">
    <source>
        <dbReference type="ARBA" id="ARBA00023319"/>
    </source>
</evidence>
<keyword evidence="2" id="KW-1003">Cell membrane</keyword>
<keyword evidence="4" id="KW-0677">Repeat</keyword>
<keyword evidence="7" id="KW-0325">Glycoprotein</keyword>
<dbReference type="InterPro" id="IPR013098">
    <property type="entry name" value="Ig_I-set"/>
</dbReference>
<dbReference type="Proteomes" id="UP000887116">
    <property type="component" value="Unassembled WGS sequence"/>
</dbReference>
<evidence type="ECO:0000259" key="10">
    <source>
        <dbReference type="PROSITE" id="PS50835"/>
    </source>
</evidence>
<evidence type="ECO:0000256" key="2">
    <source>
        <dbReference type="ARBA" id="ARBA00022475"/>
    </source>
</evidence>
<evidence type="ECO:0000313" key="11">
    <source>
        <dbReference type="EMBL" id="GFQ71274.1"/>
    </source>
</evidence>
<gene>
    <name evidence="11" type="primary">LAC</name>
    <name evidence="11" type="ORF">TNCT_680911</name>
</gene>
<organism evidence="11 12">
    <name type="scientific">Trichonephila clavata</name>
    <name type="common">Joro spider</name>
    <name type="synonym">Nephila clavata</name>
    <dbReference type="NCBI Taxonomy" id="2740835"/>
    <lineage>
        <taxon>Eukaryota</taxon>
        <taxon>Metazoa</taxon>
        <taxon>Ecdysozoa</taxon>
        <taxon>Arthropoda</taxon>
        <taxon>Chelicerata</taxon>
        <taxon>Arachnida</taxon>
        <taxon>Araneae</taxon>
        <taxon>Araneomorphae</taxon>
        <taxon>Entelegynae</taxon>
        <taxon>Araneoidea</taxon>
        <taxon>Nephilidae</taxon>
        <taxon>Trichonephila</taxon>
    </lineage>
</organism>
<keyword evidence="6" id="KW-1015">Disulfide bond</keyword>
<feature type="signal peptide" evidence="9">
    <location>
        <begin position="1"/>
        <end position="22"/>
    </location>
</feature>
<dbReference type="SMART" id="SM01411">
    <property type="entry name" value="Ephrin_rec_like"/>
    <property type="match status" value="1"/>
</dbReference>
<evidence type="ECO:0000313" key="12">
    <source>
        <dbReference type="Proteomes" id="UP000887116"/>
    </source>
</evidence>
<dbReference type="GO" id="GO:0043005">
    <property type="term" value="C:neuron projection"/>
    <property type="evidence" value="ECO:0007669"/>
    <property type="project" value="TreeGrafter"/>
</dbReference>
<dbReference type="SMART" id="SM00408">
    <property type="entry name" value="IGc2"/>
    <property type="match status" value="4"/>
</dbReference>
<dbReference type="SUPFAM" id="SSF48726">
    <property type="entry name" value="Immunoglobulin"/>
    <property type="match status" value="4"/>
</dbReference>
<dbReference type="EMBL" id="BMAO01030936">
    <property type="protein sequence ID" value="GFQ71274.1"/>
    <property type="molecule type" value="Genomic_DNA"/>
</dbReference>
<feature type="domain" description="Ig-like" evidence="10">
    <location>
        <begin position="225"/>
        <end position="323"/>
    </location>
</feature>
<protein>
    <submittedName>
        <fullName evidence="11">Lachesin</fullName>
    </submittedName>
</protein>
<evidence type="ECO:0000256" key="4">
    <source>
        <dbReference type="ARBA" id="ARBA00022737"/>
    </source>
</evidence>
<keyword evidence="3 9" id="KW-0732">Signal</keyword>
<dbReference type="FunFam" id="2.60.40.10:FF:000328">
    <property type="entry name" value="CLUMA_CG000981, isoform A"/>
    <property type="match status" value="1"/>
</dbReference>
<accession>A0A8X6GPN7</accession>
<evidence type="ECO:0000256" key="6">
    <source>
        <dbReference type="ARBA" id="ARBA00023157"/>
    </source>
</evidence>
<dbReference type="Pfam" id="PF13927">
    <property type="entry name" value="Ig_3"/>
    <property type="match status" value="1"/>
</dbReference>
<dbReference type="Gene3D" id="2.60.40.10">
    <property type="entry name" value="Immunoglobulins"/>
    <property type="match status" value="4"/>
</dbReference>
<proteinExistence type="predicted"/>
<dbReference type="Pfam" id="PF07679">
    <property type="entry name" value="I-set"/>
    <property type="match status" value="1"/>
</dbReference>
<dbReference type="InterPro" id="IPR051170">
    <property type="entry name" value="Neural/epithelial_adhesion"/>
</dbReference>
<comment type="caution">
    <text evidence="11">The sequence shown here is derived from an EMBL/GenBank/DDBJ whole genome shotgun (WGS) entry which is preliminary data.</text>
</comment>
<dbReference type="InterPro" id="IPR013106">
    <property type="entry name" value="Ig_V-set"/>
</dbReference>
<keyword evidence="5" id="KW-0472">Membrane</keyword>
<feature type="domain" description="Ig-like" evidence="10">
    <location>
        <begin position="365"/>
        <end position="435"/>
    </location>
</feature>
<keyword evidence="12" id="KW-1185">Reference proteome</keyword>
<dbReference type="PROSITE" id="PS50835">
    <property type="entry name" value="IG_LIKE"/>
    <property type="match status" value="4"/>
</dbReference>
<evidence type="ECO:0000256" key="7">
    <source>
        <dbReference type="ARBA" id="ARBA00023180"/>
    </source>
</evidence>
<dbReference type="Pfam" id="PF07686">
    <property type="entry name" value="V-set"/>
    <property type="match status" value="1"/>
</dbReference>
<name>A0A8X6GPN7_TRICU</name>
<keyword evidence="8" id="KW-0393">Immunoglobulin domain</keyword>
<dbReference type="Gene3D" id="2.10.50.10">
    <property type="entry name" value="Tumor Necrosis Factor Receptor, subunit A, domain 2"/>
    <property type="match status" value="1"/>
</dbReference>
<evidence type="ECO:0000256" key="5">
    <source>
        <dbReference type="ARBA" id="ARBA00023136"/>
    </source>
</evidence>
<dbReference type="PANTHER" id="PTHR12231:SF220">
    <property type="entry name" value="LACHESIN"/>
    <property type="match status" value="1"/>
</dbReference>
<dbReference type="InterPro" id="IPR003598">
    <property type="entry name" value="Ig_sub2"/>
</dbReference>
<dbReference type="GO" id="GO:0005886">
    <property type="term" value="C:plasma membrane"/>
    <property type="evidence" value="ECO:0007669"/>
    <property type="project" value="UniProtKB-SubCell"/>
</dbReference>